<keyword evidence="4 11" id="KW-0812">Transmembrane</keyword>
<keyword evidence="8 11" id="KW-1133">Transmembrane helix</keyword>
<dbReference type="Proteomes" id="UP000037460">
    <property type="component" value="Unassembled WGS sequence"/>
</dbReference>
<evidence type="ECO:0000256" key="5">
    <source>
        <dbReference type="ARBA" id="ARBA00022741"/>
    </source>
</evidence>
<dbReference type="InterPro" id="IPR027417">
    <property type="entry name" value="P-loop_NTPase"/>
</dbReference>
<dbReference type="GO" id="GO:0016887">
    <property type="term" value="F:ATP hydrolysis activity"/>
    <property type="evidence" value="ECO:0007669"/>
    <property type="project" value="InterPro"/>
</dbReference>
<proteinExistence type="inferred from homology"/>
<dbReference type="EMBL" id="JWZX01002222">
    <property type="protein sequence ID" value="KOO30462.1"/>
    <property type="molecule type" value="Genomic_DNA"/>
</dbReference>
<evidence type="ECO:0000256" key="2">
    <source>
        <dbReference type="ARBA" id="ARBA00006493"/>
    </source>
</evidence>
<dbReference type="PANTHER" id="PTHR43394:SF5">
    <property type="entry name" value="ABC TRANSPORTER B FAMILY"/>
    <property type="match status" value="1"/>
</dbReference>
<evidence type="ECO:0000256" key="4">
    <source>
        <dbReference type="ARBA" id="ARBA00022692"/>
    </source>
</evidence>
<evidence type="ECO:0000259" key="12">
    <source>
        <dbReference type="PROSITE" id="PS50893"/>
    </source>
</evidence>
<dbReference type="SMART" id="SM00382">
    <property type="entry name" value="AAA"/>
    <property type="match status" value="1"/>
</dbReference>
<keyword evidence="3" id="KW-0813">Transport</keyword>
<dbReference type="Gene3D" id="3.40.50.300">
    <property type="entry name" value="P-loop containing nucleotide triphosphate hydrolases"/>
    <property type="match status" value="1"/>
</dbReference>
<dbReference type="InterPro" id="IPR017871">
    <property type="entry name" value="ABC_transporter-like_CS"/>
</dbReference>
<dbReference type="PROSITE" id="PS00211">
    <property type="entry name" value="ABC_TRANSPORTER_1"/>
    <property type="match status" value="1"/>
</dbReference>
<keyword evidence="6 14" id="KW-0067">ATP-binding</keyword>
<evidence type="ECO:0000313" key="14">
    <source>
        <dbReference type="EMBL" id="KOO30462.1"/>
    </source>
</evidence>
<dbReference type="PROSITE" id="PS50893">
    <property type="entry name" value="ABC_TRANSPORTER_2"/>
    <property type="match status" value="1"/>
</dbReference>
<feature type="transmembrane region" description="Helical" evidence="11">
    <location>
        <begin position="309"/>
        <end position="329"/>
    </location>
</feature>
<dbReference type="PROSITE" id="PS50929">
    <property type="entry name" value="ABC_TM1F"/>
    <property type="match status" value="1"/>
</dbReference>
<dbReference type="AlphaFoldDB" id="A0A0M0JW17"/>
<keyword evidence="15" id="KW-1185">Reference proteome</keyword>
<keyword evidence="5" id="KW-0547">Nucleotide-binding</keyword>
<evidence type="ECO:0000256" key="1">
    <source>
        <dbReference type="ARBA" id="ARBA00004127"/>
    </source>
</evidence>
<protein>
    <submittedName>
        <fullName evidence="14">ATP-binding cassette superfamily</fullName>
    </submittedName>
</protein>
<dbReference type="InterPro" id="IPR003593">
    <property type="entry name" value="AAA+_ATPase"/>
</dbReference>
<accession>A0A0M0JW17</accession>
<feature type="compositionally biased region" description="Polar residues" evidence="10">
    <location>
        <begin position="794"/>
        <end position="804"/>
    </location>
</feature>
<comment type="subcellular location">
    <subcellularLocation>
        <location evidence="1">Endomembrane system</location>
        <topology evidence="1">Multi-pass membrane protein</topology>
    </subcellularLocation>
</comment>
<feature type="transmembrane region" description="Helical" evidence="11">
    <location>
        <begin position="361"/>
        <end position="383"/>
    </location>
</feature>
<keyword evidence="7" id="KW-1278">Translocase</keyword>
<feature type="domain" description="ABC transmembrane type-1" evidence="13">
    <location>
        <begin position="313"/>
        <end position="485"/>
    </location>
</feature>
<dbReference type="SUPFAM" id="SSF52540">
    <property type="entry name" value="P-loop containing nucleoside triphosphate hydrolases"/>
    <property type="match status" value="1"/>
</dbReference>
<dbReference type="InterPro" id="IPR039421">
    <property type="entry name" value="Type_1_exporter"/>
</dbReference>
<evidence type="ECO:0000256" key="3">
    <source>
        <dbReference type="ARBA" id="ARBA00022448"/>
    </source>
</evidence>
<gene>
    <name evidence="14" type="ORF">Ctob_011741</name>
</gene>
<feature type="transmembrane region" description="Helical" evidence="11">
    <location>
        <begin position="449"/>
        <end position="471"/>
    </location>
</feature>
<sequence>MVLADDVVLLPGFSNFVQKSIFSKLDSVDFVNLAVVRAWGEPDYVSPNGMAIKRVSGSMLWPAWSMGRHSADAIVKSPNLLVSGYLVRTATLPMLLKGFGLARDFRPECSIDQVLARIQYALASSGQYRSFNIEADERTMLAHCAVGPNEKMLFQERYPARHRACLEHHQEIYGGGSRSHDRRRRLSDEDHRGALFFMCVLLINAEAFVANRLVNVLCAEEGFLVPEFHQHRLFFTKVDGHVCDMCHNSSQNMYRCDVCDFDSCPACFNKKDKCTSEGIMRGDKGVRDVLDVGRFEYLMRGVRLIRPHLLLFLFALACLMGQSIASLVVPHFQGQIFDRIIEAHHVCTDDPSSPDCHHEQAGFYTLMLYFIGLSIGMGCLQALRALSFQIVARRIGIWVRTRLFNTMMRQDIAFFDGMRTGDLQNRLSEDISTMVQPIYTTLSTVLSNLMILVGGVTMCFLTSWRLSMLAFTTILPMMHITGVYAECWNMINTAIQALNDMVNSFTRAAGAAERVLSLYDLTPDIDPDGGAHVDLAVTKWSIAFEDVHFHYQMRPEQKVLQGMSFVVEEGRVCALVGRSGGGKSTVVHLMLRFYDPRSGRITLGGKDLKELNIASVHKHVGVVSQETMLFNSSIGENIAYGIEGEVTNEQIVAAAKAAQAYKFISEFEDGLSTRVGERGQRLSGGQKQRIAIARCLLRQPRLLLLDEATSALDAESEAQVQKALDGLIWTGSHTVILVAHRLSTVINSHQIVVVDGGRVAESGTHTALLAQGGTYATLVAHQVAKQRENLNADGASSNAQSTPDGTGAFYERQLPT</sequence>
<dbReference type="Pfam" id="PF00664">
    <property type="entry name" value="ABC_membrane"/>
    <property type="match status" value="1"/>
</dbReference>
<dbReference type="PANTHER" id="PTHR43394">
    <property type="entry name" value="ATP-DEPENDENT PERMEASE MDL1, MITOCHONDRIAL"/>
    <property type="match status" value="1"/>
</dbReference>
<evidence type="ECO:0000256" key="11">
    <source>
        <dbReference type="SAM" id="Phobius"/>
    </source>
</evidence>
<evidence type="ECO:0000256" key="6">
    <source>
        <dbReference type="ARBA" id="ARBA00022840"/>
    </source>
</evidence>
<dbReference type="InterPro" id="IPR003439">
    <property type="entry name" value="ABC_transporter-like_ATP-bd"/>
</dbReference>
<dbReference type="Pfam" id="PF00005">
    <property type="entry name" value="ABC_tran"/>
    <property type="match status" value="1"/>
</dbReference>
<reference evidence="15" key="1">
    <citation type="journal article" date="2015" name="PLoS Genet.">
        <title>Genome Sequence and Transcriptome Analyses of Chrysochromulina tobin: Metabolic Tools for Enhanced Algal Fitness in the Prominent Order Prymnesiales (Haptophyceae).</title>
        <authorList>
            <person name="Hovde B.T."/>
            <person name="Deodato C.R."/>
            <person name="Hunsperger H.M."/>
            <person name="Ryken S.A."/>
            <person name="Yost W."/>
            <person name="Jha R.K."/>
            <person name="Patterson J."/>
            <person name="Monnat R.J. Jr."/>
            <person name="Barlow S.B."/>
            <person name="Starkenburg S.R."/>
            <person name="Cattolico R.A."/>
        </authorList>
    </citation>
    <scope>NUCLEOTIDE SEQUENCE</scope>
    <source>
        <strain evidence="15">CCMP291</strain>
    </source>
</reference>
<feature type="domain" description="ABC transporter" evidence="12">
    <location>
        <begin position="542"/>
        <end position="781"/>
    </location>
</feature>
<evidence type="ECO:0000256" key="10">
    <source>
        <dbReference type="SAM" id="MobiDB-lite"/>
    </source>
</evidence>
<dbReference type="SUPFAM" id="SSF90123">
    <property type="entry name" value="ABC transporter transmembrane region"/>
    <property type="match status" value="1"/>
</dbReference>
<dbReference type="GO" id="GO:0015421">
    <property type="term" value="F:ABC-type oligopeptide transporter activity"/>
    <property type="evidence" value="ECO:0007669"/>
    <property type="project" value="TreeGrafter"/>
</dbReference>
<dbReference type="OrthoDB" id="6500128at2759"/>
<evidence type="ECO:0000313" key="15">
    <source>
        <dbReference type="Proteomes" id="UP000037460"/>
    </source>
</evidence>
<dbReference type="GO" id="GO:0012505">
    <property type="term" value="C:endomembrane system"/>
    <property type="evidence" value="ECO:0007669"/>
    <property type="project" value="UniProtKB-SubCell"/>
</dbReference>
<dbReference type="GO" id="GO:0090374">
    <property type="term" value="P:oligopeptide export from mitochondrion"/>
    <property type="evidence" value="ECO:0007669"/>
    <property type="project" value="TreeGrafter"/>
</dbReference>
<keyword evidence="9 11" id="KW-0472">Membrane</keyword>
<dbReference type="InterPro" id="IPR011527">
    <property type="entry name" value="ABC1_TM_dom"/>
</dbReference>
<dbReference type="FunFam" id="3.40.50.300:FF:000140">
    <property type="entry name" value="Lipid A export ATP-binding/permease protein MsbA"/>
    <property type="match status" value="1"/>
</dbReference>
<comment type="similarity">
    <text evidence="2">Belongs to the ABC transporter superfamily. ABCB family. MHC peptide exporter (TC 3.A.1.209) subfamily.</text>
</comment>
<dbReference type="GO" id="GO:0005524">
    <property type="term" value="F:ATP binding"/>
    <property type="evidence" value="ECO:0007669"/>
    <property type="project" value="UniProtKB-KW"/>
</dbReference>
<feature type="region of interest" description="Disordered" evidence="10">
    <location>
        <begin position="791"/>
        <end position="816"/>
    </location>
</feature>
<evidence type="ECO:0000256" key="8">
    <source>
        <dbReference type="ARBA" id="ARBA00022989"/>
    </source>
</evidence>
<dbReference type="Gene3D" id="1.20.1560.10">
    <property type="entry name" value="ABC transporter type 1, transmembrane domain"/>
    <property type="match status" value="2"/>
</dbReference>
<dbReference type="InterPro" id="IPR036640">
    <property type="entry name" value="ABC1_TM_sf"/>
</dbReference>
<organism evidence="14 15">
    <name type="scientific">Chrysochromulina tobinii</name>
    <dbReference type="NCBI Taxonomy" id="1460289"/>
    <lineage>
        <taxon>Eukaryota</taxon>
        <taxon>Haptista</taxon>
        <taxon>Haptophyta</taxon>
        <taxon>Prymnesiophyceae</taxon>
        <taxon>Prymnesiales</taxon>
        <taxon>Chrysochromulinaceae</taxon>
        <taxon>Chrysochromulina</taxon>
    </lineage>
</organism>
<dbReference type="GO" id="GO:0005743">
    <property type="term" value="C:mitochondrial inner membrane"/>
    <property type="evidence" value="ECO:0007669"/>
    <property type="project" value="TreeGrafter"/>
</dbReference>
<comment type="caution">
    <text evidence="14">The sequence shown here is derived from an EMBL/GenBank/DDBJ whole genome shotgun (WGS) entry which is preliminary data.</text>
</comment>
<evidence type="ECO:0000259" key="13">
    <source>
        <dbReference type="PROSITE" id="PS50929"/>
    </source>
</evidence>
<evidence type="ECO:0000256" key="7">
    <source>
        <dbReference type="ARBA" id="ARBA00022967"/>
    </source>
</evidence>
<name>A0A0M0JW17_9EUKA</name>
<evidence type="ECO:0000256" key="9">
    <source>
        <dbReference type="ARBA" id="ARBA00023136"/>
    </source>
</evidence>